<feature type="compositionally biased region" description="Low complexity" evidence="1">
    <location>
        <begin position="1"/>
        <end position="12"/>
    </location>
</feature>
<comment type="caution">
    <text evidence="2">The sequence shown here is derived from an EMBL/GenBank/DDBJ whole genome shotgun (WGS) entry which is preliminary data.</text>
</comment>
<accession>A0AAN6MZB9</accession>
<evidence type="ECO:0000256" key="1">
    <source>
        <dbReference type="SAM" id="MobiDB-lite"/>
    </source>
</evidence>
<feature type="compositionally biased region" description="Acidic residues" evidence="1">
    <location>
        <begin position="93"/>
        <end position="111"/>
    </location>
</feature>
<reference evidence="3" key="1">
    <citation type="journal article" date="2023" name="Mol. Phylogenet. Evol.">
        <title>Genome-scale phylogeny and comparative genomics of the fungal order Sordariales.</title>
        <authorList>
            <person name="Hensen N."/>
            <person name="Bonometti L."/>
            <person name="Westerberg I."/>
            <person name="Brannstrom I.O."/>
            <person name="Guillou S."/>
            <person name="Cros-Aarteil S."/>
            <person name="Calhoun S."/>
            <person name="Haridas S."/>
            <person name="Kuo A."/>
            <person name="Mondo S."/>
            <person name="Pangilinan J."/>
            <person name="Riley R."/>
            <person name="LaButti K."/>
            <person name="Andreopoulos B."/>
            <person name="Lipzen A."/>
            <person name="Chen C."/>
            <person name="Yan M."/>
            <person name="Daum C."/>
            <person name="Ng V."/>
            <person name="Clum A."/>
            <person name="Steindorff A."/>
            <person name="Ohm R.A."/>
            <person name="Martin F."/>
            <person name="Silar P."/>
            <person name="Natvig D.O."/>
            <person name="Lalanne C."/>
            <person name="Gautier V."/>
            <person name="Ament-Velasquez S.L."/>
            <person name="Kruys A."/>
            <person name="Hutchinson M.I."/>
            <person name="Powell A.J."/>
            <person name="Barry K."/>
            <person name="Miller A.N."/>
            <person name="Grigoriev I.V."/>
            <person name="Debuchy R."/>
            <person name="Gladieux P."/>
            <person name="Hiltunen Thoren M."/>
            <person name="Johannesson H."/>
        </authorList>
    </citation>
    <scope>NUCLEOTIDE SEQUENCE [LARGE SCALE GENOMIC DNA]</scope>
    <source>
        <strain evidence="3">CBS 340.73</strain>
    </source>
</reference>
<feature type="compositionally biased region" description="Low complexity" evidence="1">
    <location>
        <begin position="22"/>
        <end position="46"/>
    </location>
</feature>
<feature type="region of interest" description="Disordered" evidence="1">
    <location>
        <begin position="91"/>
        <end position="114"/>
    </location>
</feature>
<name>A0AAN6MZB9_9PEZI</name>
<feature type="region of interest" description="Disordered" evidence="1">
    <location>
        <begin position="1"/>
        <end position="59"/>
    </location>
</feature>
<sequence>MPPKRAAAAKAGPGEEAKSSKSTESTSAGAGASATSEPEAPAAPAAPAAPPRNKRWAKVSGSANVDAHYLRFAQNPLESYKYVCLCQPPFSTGDDDSDEEDEEEEDEEDEAVDVRSRKPWKHKFSCQQIHYDIRSPDSFSMYTWNDHEAYGVLEVIQNLILDFKEAASNWKEQWAICEADDGDMVNETFQLVGRLFLSMLNRLAKDNLLSPDSEVQNAGLIMALFIKLTHGLRDYGILDDSNRESLGPAKDKKNWYPHALDEQILMWAKKHDIKLVGPSNINSLISQTESEGEGDTDLPKSLDGDPYGFAKALKKYKSEFGGVAPGGRSGKGIGGDKLDITSWTSAERKAASFRKKDPLGQRELDALKEGLILQLG</sequence>
<evidence type="ECO:0000313" key="3">
    <source>
        <dbReference type="Proteomes" id="UP001303473"/>
    </source>
</evidence>
<keyword evidence="3" id="KW-1185">Reference proteome</keyword>
<proteinExistence type="predicted"/>
<dbReference type="AlphaFoldDB" id="A0AAN6MZB9"/>
<dbReference type="EMBL" id="MU853909">
    <property type="protein sequence ID" value="KAK3935741.1"/>
    <property type="molecule type" value="Genomic_DNA"/>
</dbReference>
<protein>
    <submittedName>
        <fullName evidence="2">Uncharacterized protein</fullName>
    </submittedName>
</protein>
<dbReference type="Proteomes" id="UP001303473">
    <property type="component" value="Unassembled WGS sequence"/>
</dbReference>
<organism evidence="2 3">
    <name type="scientific">Diplogelasinospora grovesii</name>
    <dbReference type="NCBI Taxonomy" id="303347"/>
    <lineage>
        <taxon>Eukaryota</taxon>
        <taxon>Fungi</taxon>
        <taxon>Dikarya</taxon>
        <taxon>Ascomycota</taxon>
        <taxon>Pezizomycotina</taxon>
        <taxon>Sordariomycetes</taxon>
        <taxon>Sordariomycetidae</taxon>
        <taxon>Sordariales</taxon>
        <taxon>Diplogelasinosporaceae</taxon>
        <taxon>Diplogelasinospora</taxon>
    </lineage>
</organism>
<evidence type="ECO:0000313" key="2">
    <source>
        <dbReference type="EMBL" id="KAK3935741.1"/>
    </source>
</evidence>
<gene>
    <name evidence="2" type="ORF">QBC46DRAFT_367356</name>
</gene>